<evidence type="ECO:0000256" key="2">
    <source>
        <dbReference type="ARBA" id="ARBA00022475"/>
    </source>
</evidence>
<dbReference type="PANTHER" id="PTHR30572:SF18">
    <property type="entry name" value="ABC-TYPE MACROLIDE FAMILY EXPORT SYSTEM PERMEASE COMPONENT 2"/>
    <property type="match status" value="1"/>
</dbReference>
<keyword evidence="2" id="KW-1003">Cell membrane</keyword>
<feature type="transmembrane region" description="Helical" evidence="6">
    <location>
        <begin position="21"/>
        <end position="41"/>
    </location>
</feature>
<feature type="transmembrane region" description="Helical" evidence="6">
    <location>
        <begin position="662"/>
        <end position="683"/>
    </location>
</feature>
<feature type="domain" description="MacB-like periplasmic core" evidence="8">
    <location>
        <begin position="425"/>
        <end position="583"/>
    </location>
</feature>
<feature type="transmembrane region" description="Helical" evidence="6">
    <location>
        <begin position="327"/>
        <end position="350"/>
    </location>
</feature>
<dbReference type="EMBL" id="FOXQ01000005">
    <property type="protein sequence ID" value="SFQ09672.1"/>
    <property type="molecule type" value="Genomic_DNA"/>
</dbReference>
<evidence type="ECO:0000259" key="8">
    <source>
        <dbReference type="Pfam" id="PF12704"/>
    </source>
</evidence>
<feature type="transmembrane region" description="Helical" evidence="6">
    <location>
        <begin position="414"/>
        <end position="438"/>
    </location>
</feature>
<evidence type="ECO:0000313" key="9">
    <source>
        <dbReference type="EMBL" id="SFQ09672.1"/>
    </source>
</evidence>
<keyword evidence="3 6" id="KW-0812">Transmembrane</keyword>
<keyword evidence="10" id="KW-1185">Reference proteome</keyword>
<evidence type="ECO:0000256" key="1">
    <source>
        <dbReference type="ARBA" id="ARBA00004651"/>
    </source>
</evidence>
<feature type="transmembrane region" description="Helical" evidence="6">
    <location>
        <begin position="711"/>
        <end position="729"/>
    </location>
</feature>
<evidence type="ECO:0000259" key="7">
    <source>
        <dbReference type="Pfam" id="PF02687"/>
    </source>
</evidence>
<dbReference type="Proteomes" id="UP000199031">
    <property type="component" value="Unassembled WGS sequence"/>
</dbReference>
<dbReference type="PANTHER" id="PTHR30572">
    <property type="entry name" value="MEMBRANE COMPONENT OF TRANSPORTER-RELATED"/>
    <property type="match status" value="1"/>
</dbReference>
<feature type="domain" description="ABC3 transporter permease C-terminal" evidence="7">
    <location>
        <begin position="282"/>
        <end position="398"/>
    </location>
</feature>
<feature type="transmembrane region" description="Helical" evidence="6">
    <location>
        <begin position="276"/>
        <end position="298"/>
    </location>
</feature>
<evidence type="ECO:0000313" key="10">
    <source>
        <dbReference type="Proteomes" id="UP000199031"/>
    </source>
</evidence>
<dbReference type="OrthoDB" id="610657at2"/>
<gene>
    <name evidence="9" type="ORF">SAMN05444277_105127</name>
</gene>
<feature type="domain" description="ABC3 transporter permease C-terminal" evidence="7">
    <location>
        <begin position="661"/>
        <end position="775"/>
    </location>
</feature>
<organism evidence="9 10">
    <name type="scientific">Parafilimonas terrae</name>
    <dbReference type="NCBI Taxonomy" id="1465490"/>
    <lineage>
        <taxon>Bacteria</taxon>
        <taxon>Pseudomonadati</taxon>
        <taxon>Bacteroidota</taxon>
        <taxon>Chitinophagia</taxon>
        <taxon>Chitinophagales</taxon>
        <taxon>Chitinophagaceae</taxon>
        <taxon>Parafilimonas</taxon>
    </lineage>
</organism>
<feature type="transmembrane region" description="Helical" evidence="6">
    <location>
        <begin position="370"/>
        <end position="393"/>
    </location>
</feature>
<evidence type="ECO:0000256" key="5">
    <source>
        <dbReference type="ARBA" id="ARBA00023136"/>
    </source>
</evidence>
<feature type="domain" description="MacB-like periplasmic core" evidence="8">
    <location>
        <begin position="20"/>
        <end position="237"/>
    </location>
</feature>
<protein>
    <submittedName>
        <fullName evidence="9">MacB-like core domain-containing protein</fullName>
    </submittedName>
</protein>
<dbReference type="STRING" id="1465490.SAMN05444277_105127"/>
<reference evidence="9 10" key="1">
    <citation type="submission" date="2016-10" db="EMBL/GenBank/DDBJ databases">
        <authorList>
            <person name="de Groot N.N."/>
        </authorList>
    </citation>
    <scope>NUCLEOTIDE SEQUENCE [LARGE SCALE GENOMIC DNA]</scope>
    <source>
        <strain evidence="9 10">DSM 28286</strain>
    </source>
</reference>
<evidence type="ECO:0000256" key="4">
    <source>
        <dbReference type="ARBA" id="ARBA00022989"/>
    </source>
</evidence>
<keyword evidence="5 6" id="KW-0472">Membrane</keyword>
<accession>A0A1I5VQE9</accession>
<dbReference type="Pfam" id="PF02687">
    <property type="entry name" value="FtsX"/>
    <property type="match status" value="2"/>
</dbReference>
<name>A0A1I5VQE9_9BACT</name>
<dbReference type="InterPro" id="IPR025857">
    <property type="entry name" value="MacB_PCD"/>
</dbReference>
<dbReference type="InterPro" id="IPR003838">
    <property type="entry name" value="ABC3_permease_C"/>
</dbReference>
<dbReference type="GO" id="GO:0022857">
    <property type="term" value="F:transmembrane transporter activity"/>
    <property type="evidence" value="ECO:0007669"/>
    <property type="project" value="TreeGrafter"/>
</dbReference>
<evidence type="ECO:0000256" key="6">
    <source>
        <dbReference type="SAM" id="Phobius"/>
    </source>
</evidence>
<feature type="transmembrane region" description="Helical" evidence="6">
    <location>
        <begin position="741"/>
        <end position="763"/>
    </location>
</feature>
<dbReference type="Pfam" id="PF12704">
    <property type="entry name" value="MacB_PCD"/>
    <property type="match status" value="2"/>
</dbReference>
<dbReference type="InterPro" id="IPR050250">
    <property type="entry name" value="Macrolide_Exporter_MacB"/>
</dbReference>
<keyword evidence="4 6" id="KW-1133">Transmembrane helix</keyword>
<comment type="subcellular location">
    <subcellularLocation>
        <location evidence="1">Cell membrane</location>
        <topology evidence="1">Multi-pass membrane protein</topology>
    </subcellularLocation>
</comment>
<dbReference type="GO" id="GO:0005886">
    <property type="term" value="C:plasma membrane"/>
    <property type="evidence" value="ECO:0007669"/>
    <property type="project" value="UniProtKB-SubCell"/>
</dbReference>
<dbReference type="RefSeq" id="WP_090657905.1">
    <property type="nucleotide sequence ID" value="NZ_FOXQ01000005.1"/>
</dbReference>
<proteinExistence type="predicted"/>
<dbReference type="AlphaFoldDB" id="A0A1I5VQE9"/>
<sequence length="782" mass="87944">MFRNYFKIAWRNLWRSKGFTVINILGLTIGITCTILILLWVQNELTYDKFQKNYNNIYQVIANRDFNNQVFTDRNMALPLADALEKNLSQIKHAVVTTHRQQNLLAYNNNKIKKEGYYVSDHFFDIFSWHFVKGNAAALKDPNSIILTEDAAKAFFGDADPINKLLTIDNSQSVKVAAVVKQAPDNSTFQFDWIMPFNYNDPGTKASMNEWVNSSWNVFIQAVPGADTALLNKDITKIKRSHGHDEISSYFVFPMSRWHLYSDFENGKNTGGMIEYVRLFSIIAVIILLIACINFMNLSTARSEKRAKEVGIRKTLGSNRKQLISQFYCESFILTLIAFVLAIIAVVLLLPSFNLMVDKHLSLNIMQPSFWITAFSIVLLTAFVAGNYPALYLSSFNPVKVLKGTIISGKKTILPRHILVVSQFVISILLISATIIVYQQIQHTKDRDMGYNPNGLVMIPSTPDVDKNFTVIKQQLLASGIISSVTRTSSPITEVWWNTGAPDYDGKPANTNIIMGGLATDVDFAKTMNVKLLQGHDFTGTPSDSTSMMLNKAAVDAMKLKNPVGMQMRYGKTYTVIGVTDNVIMTSPFEPAYPMLMVYDGSSSGMATMRIKSGVPAQKAITLLEVVFKKYNPSVPFEYQFVDQEFQKKFITEELIGKLTNIFSVLAIFICCLGLAGLASFTIEKRFREIGVRKVLGASVQQLLVLISKEFLKLVVIAFIIAAPLTYWLMNNWLHNYNYRITIHLWLFAVVGVAMLILTLIVVSLNTIKAAITNPVKSLRTE</sequence>
<evidence type="ECO:0000256" key="3">
    <source>
        <dbReference type="ARBA" id="ARBA00022692"/>
    </source>
</evidence>